<dbReference type="PANTHER" id="PTHR43267:SF1">
    <property type="entry name" value="TRNA THREONYLCARBAMOYLADENOSINE DEHYDRATASE"/>
    <property type="match status" value="1"/>
</dbReference>
<dbReference type="Pfam" id="PF00899">
    <property type="entry name" value="ThiF"/>
    <property type="match status" value="1"/>
</dbReference>
<feature type="domain" description="THIF-type NAD/FAD binding fold" evidence="2">
    <location>
        <begin position="21"/>
        <end position="155"/>
    </location>
</feature>
<dbReference type="EMBL" id="FPHM01000084">
    <property type="protein sequence ID" value="SFV64308.1"/>
    <property type="molecule type" value="Genomic_DNA"/>
</dbReference>
<dbReference type="SUPFAM" id="SSF69572">
    <property type="entry name" value="Activating enzymes of the ubiquitin-like proteins"/>
    <property type="match status" value="1"/>
</dbReference>
<keyword evidence="1" id="KW-0812">Transmembrane</keyword>
<protein>
    <submittedName>
        <fullName evidence="3">HesA/MoeB/ThiF family protein related to EC-YgdL</fullName>
    </submittedName>
</protein>
<feature type="transmembrane region" description="Helical" evidence="1">
    <location>
        <begin position="255"/>
        <end position="275"/>
    </location>
</feature>
<evidence type="ECO:0000256" key="1">
    <source>
        <dbReference type="SAM" id="Phobius"/>
    </source>
</evidence>
<dbReference type="AlphaFoldDB" id="A0A1W1CEP0"/>
<evidence type="ECO:0000259" key="2">
    <source>
        <dbReference type="Pfam" id="PF00899"/>
    </source>
</evidence>
<accession>A0A1W1CEP0</accession>
<dbReference type="PANTHER" id="PTHR43267">
    <property type="entry name" value="TRNA THREONYLCARBAMOYLADENOSINE DEHYDRATASE"/>
    <property type="match status" value="1"/>
</dbReference>
<reference evidence="3" key="1">
    <citation type="submission" date="2016-10" db="EMBL/GenBank/DDBJ databases">
        <authorList>
            <person name="de Groot N.N."/>
        </authorList>
    </citation>
    <scope>NUCLEOTIDE SEQUENCE</scope>
</reference>
<dbReference type="InterPro" id="IPR000594">
    <property type="entry name" value="ThiF_NAD_FAD-bd"/>
</dbReference>
<keyword evidence="1" id="KW-0472">Membrane</keyword>
<dbReference type="GO" id="GO:0061503">
    <property type="term" value="F:tRNA threonylcarbamoyladenosine dehydratase"/>
    <property type="evidence" value="ECO:0007669"/>
    <property type="project" value="TreeGrafter"/>
</dbReference>
<dbReference type="GO" id="GO:0061504">
    <property type="term" value="P:cyclic threonylcarbamoyladenosine biosynthetic process"/>
    <property type="evidence" value="ECO:0007669"/>
    <property type="project" value="TreeGrafter"/>
</dbReference>
<evidence type="ECO:0000313" key="3">
    <source>
        <dbReference type="EMBL" id="SFV64308.1"/>
    </source>
</evidence>
<proteinExistence type="predicted"/>
<sequence length="303" mass="34234">MSINITEEEFYKMLWFRSSMVFTDEEKELIKNARVGVIGVGGTGGICSEQLIRGGVGNITLVDPDIFEITNINRQHFCTLSTIGMKKVVVGKKRLEDINPFAKITIFDEGININNVRKIVSSLDFIVDASDNKSAHYPLHRLAKELKVPIISRAHTVPDFTFGAKANLWDYRDEGISTREEDENSPTASIPLKDITKEQFEAKDREVHNEFNRVYNKIFKSRYANKILLSENSPPADFFEKYKEGRDKLVEGTNWGPAVTITGTFFAIVIINLIIDSKNIFLGPISIKADAKFPGVIDQREIK</sequence>
<dbReference type="Gene3D" id="3.40.50.720">
    <property type="entry name" value="NAD(P)-binding Rossmann-like Domain"/>
    <property type="match status" value="1"/>
</dbReference>
<dbReference type="InterPro" id="IPR035985">
    <property type="entry name" value="Ubiquitin-activating_enz"/>
</dbReference>
<dbReference type="GO" id="GO:0008641">
    <property type="term" value="F:ubiquitin-like modifier activating enzyme activity"/>
    <property type="evidence" value="ECO:0007669"/>
    <property type="project" value="InterPro"/>
</dbReference>
<organism evidence="3">
    <name type="scientific">hydrothermal vent metagenome</name>
    <dbReference type="NCBI Taxonomy" id="652676"/>
    <lineage>
        <taxon>unclassified sequences</taxon>
        <taxon>metagenomes</taxon>
        <taxon>ecological metagenomes</taxon>
    </lineage>
</organism>
<dbReference type="InterPro" id="IPR045886">
    <property type="entry name" value="ThiF/MoeB/HesA"/>
</dbReference>
<name>A0A1W1CEP0_9ZZZZ</name>
<keyword evidence="1" id="KW-1133">Transmembrane helix</keyword>
<gene>
    <name evidence="3" type="ORF">MNB_SV-13-2102</name>
</gene>